<feature type="signal peptide" evidence="6">
    <location>
        <begin position="1"/>
        <end position="25"/>
    </location>
</feature>
<evidence type="ECO:0000256" key="4">
    <source>
        <dbReference type="ARBA" id="ARBA00022825"/>
    </source>
</evidence>
<dbReference type="GO" id="GO:0030288">
    <property type="term" value="C:outer membrane-bounded periplasmic space"/>
    <property type="evidence" value="ECO:0007669"/>
    <property type="project" value="TreeGrafter"/>
</dbReference>
<keyword evidence="6" id="KW-0732">Signal</keyword>
<dbReference type="GO" id="GO:0004175">
    <property type="term" value="F:endopeptidase activity"/>
    <property type="evidence" value="ECO:0007669"/>
    <property type="project" value="TreeGrafter"/>
</dbReference>
<evidence type="ECO:0000256" key="3">
    <source>
        <dbReference type="ARBA" id="ARBA00022801"/>
    </source>
</evidence>
<dbReference type="SMART" id="SM00245">
    <property type="entry name" value="TSPc"/>
    <property type="match status" value="1"/>
</dbReference>
<dbReference type="Gene3D" id="3.90.226.10">
    <property type="entry name" value="2-enoyl-CoA Hydratase, Chain A, domain 1"/>
    <property type="match status" value="1"/>
</dbReference>
<evidence type="ECO:0000256" key="1">
    <source>
        <dbReference type="ARBA" id="ARBA00009179"/>
    </source>
</evidence>
<dbReference type="RefSeq" id="WP_027704485.1">
    <property type="nucleotide sequence ID" value="NZ_AP018933.1"/>
</dbReference>
<dbReference type="AlphaFoldDB" id="A0A348HBG8"/>
<dbReference type="CDD" id="cd07560">
    <property type="entry name" value="Peptidase_S41_CPP"/>
    <property type="match status" value="1"/>
</dbReference>
<reference evidence="8 9" key="1">
    <citation type="submission" date="2018-09" db="EMBL/GenBank/DDBJ databases">
        <title>Zymobacter palmae IAM14233 (=T109) whole genome analysis.</title>
        <authorList>
            <person name="Yanase H."/>
        </authorList>
    </citation>
    <scope>NUCLEOTIDE SEQUENCE [LARGE SCALE GENOMIC DNA]</scope>
    <source>
        <strain evidence="8 9">IAM14233</strain>
    </source>
</reference>
<dbReference type="SUPFAM" id="SSF50156">
    <property type="entry name" value="PDZ domain-like"/>
    <property type="match status" value="1"/>
</dbReference>
<proteinExistence type="inferred from homology"/>
<dbReference type="GO" id="GO:0007165">
    <property type="term" value="P:signal transduction"/>
    <property type="evidence" value="ECO:0007669"/>
    <property type="project" value="TreeGrafter"/>
</dbReference>
<dbReference type="NCBIfam" id="TIGR00225">
    <property type="entry name" value="prc"/>
    <property type="match status" value="1"/>
</dbReference>
<evidence type="ECO:0000313" key="8">
    <source>
        <dbReference type="EMBL" id="BBG28970.1"/>
    </source>
</evidence>
<dbReference type="Pfam" id="PF03572">
    <property type="entry name" value="Peptidase_S41"/>
    <property type="match status" value="1"/>
</dbReference>
<dbReference type="PANTHER" id="PTHR32060">
    <property type="entry name" value="TAIL-SPECIFIC PROTEASE"/>
    <property type="match status" value="1"/>
</dbReference>
<dbReference type="FunFam" id="3.90.226.10:FF:000029">
    <property type="entry name" value="Peptidase, S41 family"/>
    <property type="match status" value="1"/>
</dbReference>
<evidence type="ECO:0000256" key="6">
    <source>
        <dbReference type="SAM" id="SignalP"/>
    </source>
</evidence>
<feature type="chain" id="PRO_5016897213" evidence="6">
    <location>
        <begin position="26"/>
        <end position="436"/>
    </location>
</feature>
<dbReference type="Gene3D" id="3.30.750.44">
    <property type="match status" value="1"/>
</dbReference>
<accession>A0A348HBG8</accession>
<dbReference type="FunFam" id="2.30.42.10:FF:000063">
    <property type="entry name" value="Peptidase, S41 family"/>
    <property type="match status" value="1"/>
</dbReference>
<dbReference type="EMBL" id="AP018933">
    <property type="protein sequence ID" value="BBG28970.1"/>
    <property type="molecule type" value="Genomic_DNA"/>
</dbReference>
<dbReference type="PANTHER" id="PTHR32060:SF30">
    <property type="entry name" value="CARBOXY-TERMINAL PROCESSING PROTEASE CTPA"/>
    <property type="match status" value="1"/>
</dbReference>
<keyword evidence="3 5" id="KW-0378">Hydrolase</keyword>
<dbReference type="InterPro" id="IPR055210">
    <property type="entry name" value="CtpA/B_N"/>
</dbReference>
<dbReference type="OrthoDB" id="9812068at2"/>
<dbReference type="STRING" id="1123510.GCA_000620025_00257"/>
<dbReference type="InterPro" id="IPR029045">
    <property type="entry name" value="ClpP/crotonase-like_dom_sf"/>
</dbReference>
<dbReference type="SMART" id="SM00228">
    <property type="entry name" value="PDZ"/>
    <property type="match status" value="1"/>
</dbReference>
<evidence type="ECO:0000313" key="9">
    <source>
        <dbReference type="Proteomes" id="UP000267342"/>
    </source>
</evidence>
<dbReference type="Pfam" id="PF22694">
    <property type="entry name" value="CtpB_N-like"/>
    <property type="match status" value="1"/>
</dbReference>
<dbReference type="SUPFAM" id="SSF52096">
    <property type="entry name" value="ClpP/crotonase"/>
    <property type="match status" value="1"/>
</dbReference>
<protein>
    <submittedName>
        <fullName evidence="8">Periplasmic protease</fullName>
    </submittedName>
</protein>
<keyword evidence="9" id="KW-1185">Reference proteome</keyword>
<dbReference type="CDD" id="cd06782">
    <property type="entry name" value="cpPDZ_CPP-like"/>
    <property type="match status" value="1"/>
</dbReference>
<evidence type="ECO:0000259" key="7">
    <source>
        <dbReference type="PROSITE" id="PS50106"/>
    </source>
</evidence>
<name>A0A348HBG8_9GAMM</name>
<gene>
    <name evidence="8" type="ORF">ZBT109_0172</name>
</gene>
<dbReference type="KEGG" id="zpl:ZBT109_0172"/>
<dbReference type="InterPro" id="IPR036034">
    <property type="entry name" value="PDZ_sf"/>
</dbReference>
<dbReference type="Gene3D" id="2.30.42.10">
    <property type="match status" value="1"/>
</dbReference>
<dbReference type="Proteomes" id="UP000267342">
    <property type="component" value="Chromosome"/>
</dbReference>
<dbReference type="InterPro" id="IPR004447">
    <property type="entry name" value="Peptidase_S41A"/>
</dbReference>
<evidence type="ECO:0000256" key="5">
    <source>
        <dbReference type="RuleBase" id="RU004404"/>
    </source>
</evidence>
<evidence type="ECO:0000256" key="2">
    <source>
        <dbReference type="ARBA" id="ARBA00022670"/>
    </source>
</evidence>
<dbReference type="InterPro" id="IPR001478">
    <property type="entry name" value="PDZ"/>
</dbReference>
<dbReference type="GO" id="GO:0008236">
    <property type="term" value="F:serine-type peptidase activity"/>
    <property type="evidence" value="ECO:0007669"/>
    <property type="project" value="UniProtKB-KW"/>
</dbReference>
<sequence>MHALSLLRSALLGSIVLMLPLSTWAAETEAPRETAPDALPLKEISAMADVFERIKRAYVHPTNDKELLEGAMKGMVQQLDPHSSYLDPEALRQLREATEGEFGGVGLEVGLEKGRPTIISPIDGTPAAQAGLKPHDVLLNVNGRSLDGIPLESIVTMMRGSIGSSVTVTVQSAGSSESRTVTMKRASIQTPSISAQRLGSIGYVRISQFQVRTGQELRQALDHLQQQGALEGIVLDMRNNPGGVLQGAVDVSSAFVNDGLVVYTQGRLKESNMRYSTAHDAMLPSTPMVVLINEGTASAAEIVAGALQDHHRAVIMGTTSFGKGSVQSVLPLENGGGLKLTTALYYTPNGRSIQAEGIQPDIAVAPANVQPLATKAPIRKEADLKGHFANAQQGATADQDAAPTGTLAHDYQVQEALQLLKGMAVFKHLNTPSHTS</sequence>
<dbReference type="PROSITE" id="PS50106">
    <property type="entry name" value="PDZ"/>
    <property type="match status" value="1"/>
</dbReference>
<dbReference type="Pfam" id="PF00595">
    <property type="entry name" value="PDZ"/>
    <property type="match status" value="1"/>
</dbReference>
<dbReference type="InterPro" id="IPR005151">
    <property type="entry name" value="Tail-specific_protease"/>
</dbReference>
<organism evidence="8 9">
    <name type="scientific">Zymobacter palmae</name>
    <dbReference type="NCBI Taxonomy" id="33074"/>
    <lineage>
        <taxon>Bacteria</taxon>
        <taxon>Pseudomonadati</taxon>
        <taxon>Pseudomonadota</taxon>
        <taxon>Gammaproteobacteria</taxon>
        <taxon>Oceanospirillales</taxon>
        <taxon>Halomonadaceae</taxon>
        <taxon>Zymobacter group</taxon>
        <taxon>Zymobacter</taxon>
    </lineage>
</organism>
<dbReference type="GO" id="GO:0006508">
    <property type="term" value="P:proteolysis"/>
    <property type="evidence" value="ECO:0007669"/>
    <property type="project" value="UniProtKB-KW"/>
</dbReference>
<comment type="similarity">
    <text evidence="1 5">Belongs to the peptidase S41A family.</text>
</comment>
<keyword evidence="4 5" id="KW-0720">Serine protease</keyword>
<feature type="domain" description="PDZ" evidence="7">
    <location>
        <begin position="91"/>
        <end position="161"/>
    </location>
</feature>
<keyword evidence="2 5" id="KW-0645">Protease</keyword>